<proteinExistence type="predicted"/>
<evidence type="ECO:0000313" key="2">
    <source>
        <dbReference type="Proteomes" id="UP000766486"/>
    </source>
</evidence>
<organism evidence="1 2">
    <name type="scientific">Bionectria ochroleuca</name>
    <name type="common">Gliocladium roseum</name>
    <dbReference type="NCBI Taxonomy" id="29856"/>
    <lineage>
        <taxon>Eukaryota</taxon>
        <taxon>Fungi</taxon>
        <taxon>Dikarya</taxon>
        <taxon>Ascomycota</taxon>
        <taxon>Pezizomycotina</taxon>
        <taxon>Sordariomycetes</taxon>
        <taxon>Hypocreomycetidae</taxon>
        <taxon>Hypocreales</taxon>
        <taxon>Bionectriaceae</taxon>
        <taxon>Clonostachys</taxon>
    </lineage>
</organism>
<sequence>MLPLYYEVRDVGEHGQKVSAEIDTHAGVLLAYARARHRDHSERWKCFISYPDPQHPFHMTSGYRRNGDDP</sequence>
<protein>
    <submittedName>
        <fullName evidence="1">Uncharacterized protein</fullName>
    </submittedName>
</protein>
<gene>
    <name evidence="1" type="ORF">CLO192961_LOCUS4212</name>
</gene>
<name>A0ABY6TN94_BIOOC</name>
<dbReference type="Proteomes" id="UP000766486">
    <property type="component" value="Unassembled WGS sequence"/>
</dbReference>
<reference evidence="1 2" key="1">
    <citation type="submission" date="2019-06" db="EMBL/GenBank/DDBJ databases">
        <authorList>
            <person name="Broberg M."/>
        </authorList>
    </citation>
    <scope>NUCLEOTIDE SEQUENCE [LARGE SCALE GENOMIC DNA]</scope>
</reference>
<dbReference type="EMBL" id="CABFNS010000006">
    <property type="protein sequence ID" value="VUC19830.1"/>
    <property type="molecule type" value="Genomic_DNA"/>
</dbReference>
<comment type="caution">
    <text evidence="1">The sequence shown here is derived from an EMBL/GenBank/DDBJ whole genome shotgun (WGS) entry which is preliminary data.</text>
</comment>
<accession>A0ABY6TN94</accession>
<evidence type="ECO:0000313" key="1">
    <source>
        <dbReference type="EMBL" id="VUC19830.1"/>
    </source>
</evidence>
<keyword evidence="2" id="KW-1185">Reference proteome</keyword>